<reference evidence="2 3" key="1">
    <citation type="submission" date="2019-05" db="EMBL/GenBank/DDBJ databases">
        <authorList>
            <person name="Bortz R.L."/>
            <person name="Chamarti P."/>
            <person name="Chen A."/>
            <person name="Green M."/>
            <person name="Imtiaz R.Z."/>
            <person name="Johnson B."/>
            <person name="Patel V."/>
            <person name="Skrocki B.M."/>
            <person name="Butela K.A."/>
            <person name="Garlena R.A."/>
            <person name="Russell D.A."/>
            <person name="Pope W.H."/>
            <person name="Jacobs-Sera D."/>
            <person name="Hatfull G.F."/>
        </authorList>
    </citation>
    <scope>NUCLEOTIDE SEQUENCE [LARGE SCALE GENOMIC DNA]</scope>
</reference>
<organism evidence="2 3">
    <name type="scientific">Gordonia phage Sekhmet</name>
    <dbReference type="NCBI Taxonomy" id="2591209"/>
    <lineage>
        <taxon>Viruses</taxon>
        <taxon>Duplodnaviria</taxon>
        <taxon>Heunggongvirae</taxon>
        <taxon>Uroviricota</taxon>
        <taxon>Caudoviricetes</taxon>
        <taxon>Beenievirus</taxon>
        <taxon>Beenievirus sekhmet</taxon>
    </lineage>
</organism>
<evidence type="ECO:0000313" key="2">
    <source>
        <dbReference type="EMBL" id="QDH93371.1"/>
    </source>
</evidence>
<dbReference type="InterPro" id="IPR054221">
    <property type="entry name" value="DUF6941"/>
</dbReference>
<keyword evidence="3" id="KW-1185">Reference proteome</keyword>
<evidence type="ECO:0000259" key="1">
    <source>
        <dbReference type="PROSITE" id="PS51459"/>
    </source>
</evidence>
<dbReference type="KEGG" id="vg:77929965"/>
<dbReference type="GO" id="GO:0016301">
    <property type="term" value="F:kinase activity"/>
    <property type="evidence" value="ECO:0007669"/>
    <property type="project" value="InterPro"/>
</dbReference>
<sequence>MTEYVYPTVAQIIAINADQDGGVGVSDLAGIEAAAARPNSAAFDTEMFPRIWDKAAAYVHAFATTQYFTDGNKRTAWLTAVTFLAVNNRPLPLVPDIEAETFVQGVAQKVFDTSDDPDAGLRKAAEWFQTKWEQRRRGAAQHPKLEYAFLCHAADFSDGTFNTVAAGLVGFTSMGALEFPLLTRLELVGRVHWSPDDTGVEHVITAQIDPVDPVAQKRVNRNRGECVPQFFVSRSAHAHHHDEPMPLIFSVTLNPVFLECGKFRVAIHIDGDFAGEIPFEIDETKEPDYALLQI</sequence>
<dbReference type="Pfam" id="PF02661">
    <property type="entry name" value="Fic"/>
    <property type="match status" value="1"/>
</dbReference>
<protein>
    <recommendedName>
        <fullName evidence="1">Fido domain-containing protein</fullName>
    </recommendedName>
</protein>
<evidence type="ECO:0000313" key="3">
    <source>
        <dbReference type="Proteomes" id="UP000320284"/>
    </source>
</evidence>
<dbReference type="Proteomes" id="UP000320284">
    <property type="component" value="Segment"/>
</dbReference>
<dbReference type="RefSeq" id="YP_010654121.1">
    <property type="nucleotide sequence ID" value="NC_070807.1"/>
</dbReference>
<dbReference type="GeneID" id="77929965"/>
<feature type="domain" description="Fido" evidence="1">
    <location>
        <begin position="1"/>
        <end position="130"/>
    </location>
</feature>
<dbReference type="InterPro" id="IPR006440">
    <property type="entry name" value="Doc"/>
</dbReference>
<gene>
    <name evidence="2" type="primary">33</name>
    <name evidence="2" type="ORF">SEA_SEKHMET_33</name>
</gene>
<name>A0A514DIC8_9CAUD</name>
<proteinExistence type="predicted"/>
<dbReference type="Gene3D" id="1.20.120.1870">
    <property type="entry name" value="Fic/DOC protein, Fido domain"/>
    <property type="match status" value="1"/>
</dbReference>
<dbReference type="PROSITE" id="PS51459">
    <property type="entry name" value="FIDO"/>
    <property type="match status" value="1"/>
</dbReference>
<dbReference type="InterPro" id="IPR003812">
    <property type="entry name" value="Fido"/>
</dbReference>
<dbReference type="PANTHER" id="PTHR39426">
    <property type="entry name" value="HOMOLOGY TO DEATH-ON-CURING PROTEIN OF PHAGE P1"/>
    <property type="match status" value="1"/>
</dbReference>
<dbReference type="EMBL" id="MK937609">
    <property type="protein sequence ID" value="QDH93371.1"/>
    <property type="molecule type" value="Genomic_DNA"/>
</dbReference>
<dbReference type="PANTHER" id="PTHR39426:SF1">
    <property type="entry name" value="HOMOLOGY TO DEATH-ON-CURING PROTEIN OF PHAGE P1"/>
    <property type="match status" value="1"/>
</dbReference>
<dbReference type="InterPro" id="IPR053737">
    <property type="entry name" value="Type_II_TA_Toxin"/>
</dbReference>
<dbReference type="Pfam" id="PF22091">
    <property type="entry name" value="DUF6941"/>
    <property type="match status" value="1"/>
</dbReference>
<accession>A0A514DIC8</accession>